<dbReference type="AlphaFoldDB" id="M4Z7Z7"/>
<evidence type="ECO:0000313" key="3">
    <source>
        <dbReference type="EMBL" id="BAM89703.1"/>
    </source>
</evidence>
<dbReference type="GeneID" id="301817533"/>
<comment type="similarity">
    <text evidence="1">Belongs to the short-chain dehydrogenases/reductases (SDR) family.</text>
</comment>
<dbReference type="SMART" id="SM00822">
    <property type="entry name" value="PKS_KR"/>
    <property type="match status" value="1"/>
</dbReference>
<name>M4Z7Z7_9BRAD</name>
<dbReference type="NCBIfam" id="NF005559">
    <property type="entry name" value="PRK07231.1"/>
    <property type="match status" value="1"/>
</dbReference>
<dbReference type="Proteomes" id="UP000011841">
    <property type="component" value="Chromosome"/>
</dbReference>
<dbReference type="EMBL" id="AP012603">
    <property type="protein sequence ID" value="BAM89703.1"/>
    <property type="molecule type" value="Genomic_DNA"/>
</dbReference>
<keyword evidence="4" id="KW-1185">Reference proteome</keyword>
<dbReference type="InterPro" id="IPR057326">
    <property type="entry name" value="KR_dom"/>
</dbReference>
<dbReference type="Pfam" id="PF13561">
    <property type="entry name" value="adh_short_C2"/>
    <property type="match status" value="1"/>
</dbReference>
<dbReference type="HOGENOM" id="CLU_010194_1_1_5"/>
<dbReference type="PANTHER" id="PTHR42760">
    <property type="entry name" value="SHORT-CHAIN DEHYDROGENASES/REDUCTASES FAMILY MEMBER"/>
    <property type="match status" value="1"/>
</dbReference>
<dbReference type="STRING" id="1245469.S58_37100"/>
<dbReference type="GO" id="GO:0016616">
    <property type="term" value="F:oxidoreductase activity, acting on the CH-OH group of donors, NAD or NADP as acceptor"/>
    <property type="evidence" value="ECO:0007669"/>
    <property type="project" value="UniProtKB-ARBA"/>
</dbReference>
<sequence length="255" mass="26103">MASRFDLSGKVAIVTGGNGGIGLGMARGLADAGADIAVVGRNETKSKAAVADLAGRGVRAIAVTADVSNKDDVAAMVDRVAGSLGRIDILINNAGMSIRKPPHLLELEEWQQVIDTNLTSAFLCSKAAYPALKAAGGGKIVNIGSMLSIFGASFAPAYAASKGGIVQYTRACACAWAPDNIQVNAILPGWIDTDLTRAARQQIDGLHDRVLARTPAARWGGIDDFAGIATFLSSAASDFVTGTAIPVDGGYSISA</sequence>
<dbReference type="InterPro" id="IPR036291">
    <property type="entry name" value="NAD(P)-bd_dom_sf"/>
</dbReference>
<evidence type="ECO:0000313" key="4">
    <source>
        <dbReference type="Proteomes" id="UP000011841"/>
    </source>
</evidence>
<evidence type="ECO:0000259" key="2">
    <source>
        <dbReference type="SMART" id="SM00822"/>
    </source>
</evidence>
<reference evidence="3 4" key="1">
    <citation type="journal article" date="2013" name="Appl. Environ. Microbiol.">
        <title>Genome analysis suggests that the soil oligotrophic bacterium Agromonas oligotrophica (Bradyrhizobium oligotrophicum) is a nitrogen-fixing symbiont of Aeschynomene indica.</title>
        <authorList>
            <person name="Okubo T."/>
            <person name="Fukushima S."/>
            <person name="Itakura M."/>
            <person name="Oshima K."/>
            <person name="Longtonglang A."/>
            <person name="Teaumroong N."/>
            <person name="Mitsui H."/>
            <person name="Hattori M."/>
            <person name="Hattori R."/>
            <person name="Hattori T."/>
            <person name="Minamisawa K."/>
        </authorList>
    </citation>
    <scope>NUCLEOTIDE SEQUENCE [LARGE SCALE GENOMIC DNA]</scope>
    <source>
        <strain evidence="3 4">S58</strain>
    </source>
</reference>
<dbReference type="FunFam" id="3.40.50.720:FF:000084">
    <property type="entry name" value="Short-chain dehydrogenase reductase"/>
    <property type="match status" value="1"/>
</dbReference>
<dbReference type="eggNOG" id="COG1028">
    <property type="taxonomic scope" value="Bacteria"/>
</dbReference>
<dbReference type="PRINTS" id="PR00080">
    <property type="entry name" value="SDRFAMILY"/>
</dbReference>
<protein>
    <submittedName>
        <fullName evidence="3">2-deoxy-D-gluconate 3-dehydrogenase</fullName>
    </submittedName>
</protein>
<feature type="domain" description="Ketoreductase" evidence="2">
    <location>
        <begin position="10"/>
        <end position="179"/>
    </location>
</feature>
<gene>
    <name evidence="3" type="ORF">S58_37100</name>
</gene>
<dbReference type="PRINTS" id="PR00081">
    <property type="entry name" value="GDHRDH"/>
</dbReference>
<dbReference type="KEGG" id="aol:S58_37100"/>
<dbReference type="RefSeq" id="WP_015666813.1">
    <property type="nucleotide sequence ID" value="NC_020453.1"/>
</dbReference>
<evidence type="ECO:0000256" key="1">
    <source>
        <dbReference type="ARBA" id="ARBA00006484"/>
    </source>
</evidence>
<proteinExistence type="inferred from homology"/>
<dbReference type="OrthoDB" id="286404at2"/>
<accession>M4Z7Z7</accession>
<dbReference type="InterPro" id="IPR002347">
    <property type="entry name" value="SDR_fam"/>
</dbReference>
<dbReference type="PATRIC" id="fig|1245469.3.peg.3786"/>
<organism evidence="3 4">
    <name type="scientific">Bradyrhizobium oligotrophicum S58</name>
    <dbReference type="NCBI Taxonomy" id="1245469"/>
    <lineage>
        <taxon>Bacteria</taxon>
        <taxon>Pseudomonadati</taxon>
        <taxon>Pseudomonadota</taxon>
        <taxon>Alphaproteobacteria</taxon>
        <taxon>Hyphomicrobiales</taxon>
        <taxon>Nitrobacteraceae</taxon>
        <taxon>Bradyrhizobium</taxon>
    </lineage>
</organism>
<dbReference type="SUPFAM" id="SSF51735">
    <property type="entry name" value="NAD(P)-binding Rossmann-fold domains"/>
    <property type="match status" value="1"/>
</dbReference>
<dbReference type="Gene3D" id="3.40.50.720">
    <property type="entry name" value="NAD(P)-binding Rossmann-like Domain"/>
    <property type="match status" value="1"/>
</dbReference>